<proteinExistence type="predicted"/>
<accession>A0ACD3B6T5</accession>
<organism evidence="1 2">
    <name type="scientific">Pluteus cervinus</name>
    <dbReference type="NCBI Taxonomy" id="181527"/>
    <lineage>
        <taxon>Eukaryota</taxon>
        <taxon>Fungi</taxon>
        <taxon>Dikarya</taxon>
        <taxon>Basidiomycota</taxon>
        <taxon>Agaricomycotina</taxon>
        <taxon>Agaricomycetes</taxon>
        <taxon>Agaricomycetidae</taxon>
        <taxon>Agaricales</taxon>
        <taxon>Pluteineae</taxon>
        <taxon>Pluteaceae</taxon>
        <taxon>Pluteus</taxon>
    </lineage>
</organism>
<gene>
    <name evidence="1" type="ORF">BDN72DRAFT_835758</name>
</gene>
<keyword evidence="2" id="KW-1185">Reference proteome</keyword>
<evidence type="ECO:0000313" key="1">
    <source>
        <dbReference type="EMBL" id="TFK72697.1"/>
    </source>
</evidence>
<evidence type="ECO:0000313" key="2">
    <source>
        <dbReference type="Proteomes" id="UP000308600"/>
    </source>
</evidence>
<protein>
    <submittedName>
        <fullName evidence="1">Tryptophan synthase beta subunit-like PLP-dependent enzyme</fullName>
    </submittedName>
</protein>
<reference evidence="1 2" key="1">
    <citation type="journal article" date="2019" name="Nat. Ecol. Evol.">
        <title>Megaphylogeny resolves global patterns of mushroom evolution.</title>
        <authorList>
            <person name="Varga T."/>
            <person name="Krizsan K."/>
            <person name="Foldi C."/>
            <person name="Dima B."/>
            <person name="Sanchez-Garcia M."/>
            <person name="Sanchez-Ramirez S."/>
            <person name="Szollosi G.J."/>
            <person name="Szarkandi J.G."/>
            <person name="Papp V."/>
            <person name="Albert L."/>
            <person name="Andreopoulos W."/>
            <person name="Angelini C."/>
            <person name="Antonin V."/>
            <person name="Barry K.W."/>
            <person name="Bougher N.L."/>
            <person name="Buchanan P."/>
            <person name="Buyck B."/>
            <person name="Bense V."/>
            <person name="Catcheside P."/>
            <person name="Chovatia M."/>
            <person name="Cooper J."/>
            <person name="Damon W."/>
            <person name="Desjardin D."/>
            <person name="Finy P."/>
            <person name="Geml J."/>
            <person name="Haridas S."/>
            <person name="Hughes K."/>
            <person name="Justo A."/>
            <person name="Karasinski D."/>
            <person name="Kautmanova I."/>
            <person name="Kiss B."/>
            <person name="Kocsube S."/>
            <person name="Kotiranta H."/>
            <person name="LaButti K.M."/>
            <person name="Lechner B.E."/>
            <person name="Liimatainen K."/>
            <person name="Lipzen A."/>
            <person name="Lukacs Z."/>
            <person name="Mihaltcheva S."/>
            <person name="Morgado L.N."/>
            <person name="Niskanen T."/>
            <person name="Noordeloos M.E."/>
            <person name="Ohm R.A."/>
            <person name="Ortiz-Santana B."/>
            <person name="Ovrebo C."/>
            <person name="Racz N."/>
            <person name="Riley R."/>
            <person name="Savchenko A."/>
            <person name="Shiryaev A."/>
            <person name="Soop K."/>
            <person name="Spirin V."/>
            <person name="Szebenyi C."/>
            <person name="Tomsovsky M."/>
            <person name="Tulloss R.E."/>
            <person name="Uehling J."/>
            <person name="Grigoriev I.V."/>
            <person name="Vagvolgyi C."/>
            <person name="Papp T."/>
            <person name="Martin F.M."/>
            <person name="Miettinen O."/>
            <person name="Hibbett D.S."/>
            <person name="Nagy L.G."/>
        </authorList>
    </citation>
    <scope>NUCLEOTIDE SEQUENCE [LARGE SCALE GENOMIC DNA]</scope>
    <source>
        <strain evidence="1 2">NL-1719</strain>
    </source>
</reference>
<name>A0ACD3B6T5_9AGAR</name>
<sequence length="358" mass="37486">MSTTPQPLIHESVEAAHKLIAPYIRHTPVLSSTSLSGLASSSDLVLTLYFKPECLQKSGSFKIRGATHALLRLPQSALASGCGVTTHSSGNHAAALALAARTLGRSTGNPGPIIYPIPAYIIMPNISSPGKIASVRGYGGQITFSGSTHPERAAVLAEVQQRTNAIFIPPYDHPDIIVGQGTAALELIQDLSPNGLDVIVAPVGGGGLLAGTALAAYGSGIQVYGAEPSEGGADDCARGLKAGERIPFVSTLTIADGLRTPVGEHNWKIISDQQYVKGVYAVSEEEIKKAMKLGMERLKVVIEPSSAVPLAALMFNAEFRQRLVQEFPNHAGPIRAGIVISGGNITLEKVAELFASED</sequence>
<dbReference type="EMBL" id="ML208282">
    <property type="protein sequence ID" value="TFK72697.1"/>
    <property type="molecule type" value="Genomic_DNA"/>
</dbReference>
<dbReference type="Proteomes" id="UP000308600">
    <property type="component" value="Unassembled WGS sequence"/>
</dbReference>